<name>A0AAV2QRL7_MEGNR</name>
<dbReference type="Proteomes" id="UP001497623">
    <property type="component" value="Unassembled WGS sequence"/>
</dbReference>
<dbReference type="GO" id="GO:0008270">
    <property type="term" value="F:zinc ion binding"/>
    <property type="evidence" value="ECO:0007669"/>
    <property type="project" value="InterPro"/>
</dbReference>
<dbReference type="GO" id="GO:0003676">
    <property type="term" value="F:nucleic acid binding"/>
    <property type="evidence" value="ECO:0007669"/>
    <property type="project" value="InterPro"/>
</dbReference>
<feature type="region of interest" description="Disordered" evidence="1">
    <location>
        <begin position="27"/>
        <end position="55"/>
    </location>
</feature>
<sequence length="385" mass="42928">PVYTLFWTALLARHHQSTSLITPAHLASTMQDPPGEPQAETDPPDRPRPPDPPDIDSLVSLDHARKVLVHSINNQKLTALHPLIIKKFIIGSIGKPQEIQKLRSGDILFITAEAEQTRKLMALTLFCGVPVTVSTPARWNTVRGTISGPGLQPLTPQDIIDCQDDTDGIIAAKHFQRTNYRTKHRENSNTVLITFHSHRLPSHVYIGLERFPVSRHVPNPLRCYKCQRFGHNTSRCASADQICATCAGVDHDDKHCPNSDAPKCKNCSGPHKAWDRECPFYKTELAINEYRAHNDVSYFEAKKLITSHSEHRTYAQAAAVTRVSSSQQTILSLDPRVDLINFPIINTEAAKVYYTLPNQYKAPPSVSKGTDPIESDSFDNTAPDP</sequence>
<evidence type="ECO:0008006" key="4">
    <source>
        <dbReference type="Google" id="ProtNLM"/>
    </source>
</evidence>
<protein>
    <recommendedName>
        <fullName evidence="4">CCHC-type domain-containing protein</fullName>
    </recommendedName>
</protein>
<dbReference type="SUPFAM" id="SSF57756">
    <property type="entry name" value="Retrovirus zinc finger-like domains"/>
    <property type="match status" value="1"/>
</dbReference>
<dbReference type="EMBL" id="CAXKWB010010544">
    <property type="protein sequence ID" value="CAL4098408.1"/>
    <property type="molecule type" value="Genomic_DNA"/>
</dbReference>
<feature type="non-terminal residue" evidence="2">
    <location>
        <position position="1"/>
    </location>
</feature>
<gene>
    <name evidence="2" type="ORF">MNOR_LOCUS16221</name>
</gene>
<keyword evidence="3" id="KW-1185">Reference proteome</keyword>
<reference evidence="2 3" key="1">
    <citation type="submission" date="2024-05" db="EMBL/GenBank/DDBJ databases">
        <authorList>
            <person name="Wallberg A."/>
        </authorList>
    </citation>
    <scope>NUCLEOTIDE SEQUENCE [LARGE SCALE GENOMIC DNA]</scope>
</reference>
<dbReference type="InterPro" id="IPR036875">
    <property type="entry name" value="Znf_CCHC_sf"/>
</dbReference>
<comment type="caution">
    <text evidence="2">The sequence shown here is derived from an EMBL/GenBank/DDBJ whole genome shotgun (WGS) entry which is preliminary data.</text>
</comment>
<accession>A0AAV2QRL7</accession>
<evidence type="ECO:0000313" key="2">
    <source>
        <dbReference type="EMBL" id="CAL4098408.1"/>
    </source>
</evidence>
<feature type="region of interest" description="Disordered" evidence="1">
    <location>
        <begin position="362"/>
        <end position="385"/>
    </location>
</feature>
<proteinExistence type="predicted"/>
<organism evidence="2 3">
    <name type="scientific">Meganyctiphanes norvegica</name>
    <name type="common">Northern krill</name>
    <name type="synonym">Thysanopoda norvegica</name>
    <dbReference type="NCBI Taxonomy" id="48144"/>
    <lineage>
        <taxon>Eukaryota</taxon>
        <taxon>Metazoa</taxon>
        <taxon>Ecdysozoa</taxon>
        <taxon>Arthropoda</taxon>
        <taxon>Crustacea</taxon>
        <taxon>Multicrustacea</taxon>
        <taxon>Malacostraca</taxon>
        <taxon>Eumalacostraca</taxon>
        <taxon>Eucarida</taxon>
        <taxon>Euphausiacea</taxon>
        <taxon>Euphausiidae</taxon>
        <taxon>Meganyctiphanes</taxon>
    </lineage>
</organism>
<evidence type="ECO:0000256" key="1">
    <source>
        <dbReference type="SAM" id="MobiDB-lite"/>
    </source>
</evidence>
<dbReference type="AlphaFoldDB" id="A0AAV2QRL7"/>
<feature type="non-terminal residue" evidence="2">
    <location>
        <position position="385"/>
    </location>
</feature>
<evidence type="ECO:0000313" key="3">
    <source>
        <dbReference type="Proteomes" id="UP001497623"/>
    </source>
</evidence>